<dbReference type="GO" id="GO:0009690">
    <property type="term" value="P:cytokinin metabolic process"/>
    <property type="evidence" value="ECO:0007669"/>
    <property type="project" value="UniProtKB-ARBA"/>
</dbReference>
<dbReference type="InterPro" id="IPR058980">
    <property type="entry name" value="Glyco_transf_N"/>
</dbReference>
<dbReference type="FunFam" id="3.40.50.2000:FF:000060">
    <property type="entry name" value="Glycosyltransferase"/>
    <property type="match status" value="1"/>
</dbReference>
<dbReference type="Gene3D" id="3.40.50.2000">
    <property type="entry name" value="Glycogen Phosphorylase B"/>
    <property type="match status" value="2"/>
</dbReference>
<evidence type="ECO:0000256" key="3">
    <source>
        <dbReference type="RuleBase" id="RU003718"/>
    </source>
</evidence>
<evidence type="ECO:0000256" key="2">
    <source>
        <dbReference type="ARBA" id="ARBA00022679"/>
    </source>
</evidence>
<dbReference type="Pfam" id="PF26168">
    <property type="entry name" value="Glyco_transf_N"/>
    <property type="match status" value="1"/>
</dbReference>
<dbReference type="EC" id="2.4.1.-" evidence="4"/>
<protein>
    <recommendedName>
        <fullName evidence="4">Glycosyltransferase</fullName>
        <ecNumber evidence="4">2.4.1.-</ecNumber>
    </recommendedName>
</protein>
<evidence type="ECO:0000313" key="6">
    <source>
        <dbReference type="EMBL" id="GMN55382.1"/>
    </source>
</evidence>
<dbReference type="InterPro" id="IPR002213">
    <property type="entry name" value="UDP_glucos_trans"/>
</dbReference>
<gene>
    <name evidence="6" type="ORF">TIFTF001_024503</name>
</gene>
<evidence type="ECO:0000256" key="1">
    <source>
        <dbReference type="ARBA" id="ARBA00009995"/>
    </source>
</evidence>
<dbReference type="Proteomes" id="UP001187192">
    <property type="component" value="Unassembled WGS sequence"/>
</dbReference>
<keyword evidence="7" id="KW-1185">Reference proteome</keyword>
<dbReference type="PROSITE" id="PS00375">
    <property type="entry name" value="UDPGT"/>
    <property type="match status" value="1"/>
</dbReference>
<dbReference type="PANTHER" id="PTHR48044:SF22">
    <property type="entry name" value="GLYCOSYLTRANSFERASE"/>
    <property type="match status" value="1"/>
</dbReference>
<evidence type="ECO:0000313" key="7">
    <source>
        <dbReference type="Proteomes" id="UP001187192"/>
    </source>
</evidence>
<comment type="similarity">
    <text evidence="1 3">Belongs to the UDP-glycosyltransferase family.</text>
</comment>
<dbReference type="AlphaFoldDB" id="A0AA88ALH9"/>
<name>A0AA88ALH9_FICCA</name>
<dbReference type="EMBL" id="BTGU01000057">
    <property type="protein sequence ID" value="GMN55382.1"/>
    <property type="molecule type" value="Genomic_DNA"/>
</dbReference>
<dbReference type="InterPro" id="IPR035595">
    <property type="entry name" value="UDP_glycos_trans_CS"/>
</dbReference>
<dbReference type="SUPFAM" id="SSF53756">
    <property type="entry name" value="UDP-Glycosyltransferase/glycogen phosphorylase"/>
    <property type="match status" value="1"/>
</dbReference>
<evidence type="ECO:0000256" key="4">
    <source>
        <dbReference type="RuleBase" id="RU362057"/>
    </source>
</evidence>
<dbReference type="FunFam" id="3.40.50.2000:FF:000238">
    <property type="entry name" value="Glycosyltransferase"/>
    <property type="match status" value="1"/>
</dbReference>
<keyword evidence="3" id="KW-0328">Glycosyltransferase</keyword>
<dbReference type="PANTHER" id="PTHR48044">
    <property type="entry name" value="GLYCOSYLTRANSFERASE"/>
    <property type="match status" value="1"/>
</dbReference>
<sequence>MSNNKAHEDHQYASNRLTPTQGVVVVIVPFPAQGHLNQLLQLSRHVATRGIPVHFVGTATHNRQAKVRVHGWNPNSLSNIHYHDIANIPPFLSPPPNPTNSTTNFPCHLLPSAHATRHLREPTAALLHRLSSEARRVVVVHDSLMAYVVQDVASFENAESFAFQSVSAFTVSMFFKDVMGKAIEPLEHEANVKIPEHVPSIEGCFTREVVDFLESQSQFDELSSGYLFNTSRVIEKPYMDLLDKILVSKKNWAIGPFNPVELVEKKVSNDRHMCLEWLDEQAPRSVVYVSFGTSTTFTDEQIEELALGLEQSEQKFIWVLRESDRGDVFGEVRKLELPKGYEERVRNLGIVVRDWVPQLEILGHRSTGGFLSHCGWNSCMESITMGVPIGAWPMHSDQPRNAVLVTAVLGIGTVVRDWNRRGELAMASTIAEGVRRLMASKEGEEMRKRAEELGGAVRKSVGEGEVSRLELDSFIAHITR</sequence>
<evidence type="ECO:0000259" key="5">
    <source>
        <dbReference type="Pfam" id="PF26168"/>
    </source>
</evidence>
<comment type="caution">
    <text evidence="6">The sequence shown here is derived from an EMBL/GenBank/DDBJ whole genome shotgun (WGS) entry which is preliminary data.</text>
</comment>
<dbReference type="GO" id="GO:0050404">
    <property type="term" value="F:zeatin O-beta-D-xylosyltransferase activity"/>
    <property type="evidence" value="ECO:0007669"/>
    <property type="project" value="UniProtKB-ARBA"/>
</dbReference>
<dbReference type="CDD" id="cd03784">
    <property type="entry name" value="GT1_Gtf-like"/>
    <property type="match status" value="1"/>
</dbReference>
<organism evidence="6 7">
    <name type="scientific">Ficus carica</name>
    <name type="common">Common fig</name>
    <dbReference type="NCBI Taxonomy" id="3494"/>
    <lineage>
        <taxon>Eukaryota</taxon>
        <taxon>Viridiplantae</taxon>
        <taxon>Streptophyta</taxon>
        <taxon>Embryophyta</taxon>
        <taxon>Tracheophyta</taxon>
        <taxon>Spermatophyta</taxon>
        <taxon>Magnoliopsida</taxon>
        <taxon>eudicotyledons</taxon>
        <taxon>Gunneridae</taxon>
        <taxon>Pentapetalae</taxon>
        <taxon>rosids</taxon>
        <taxon>fabids</taxon>
        <taxon>Rosales</taxon>
        <taxon>Moraceae</taxon>
        <taxon>Ficeae</taxon>
        <taxon>Ficus</taxon>
    </lineage>
</organism>
<keyword evidence="2 3" id="KW-0808">Transferase</keyword>
<dbReference type="Pfam" id="PF00201">
    <property type="entry name" value="UDPGT"/>
    <property type="match status" value="1"/>
</dbReference>
<dbReference type="Gramene" id="FCD_00032646-RA">
    <property type="protein sequence ID" value="FCD_00032646-RA:cds"/>
    <property type="gene ID" value="FCD_00032646"/>
</dbReference>
<proteinExistence type="inferred from homology"/>
<feature type="domain" description="Glycosyltransferase N-terminal" evidence="5">
    <location>
        <begin position="22"/>
        <end position="259"/>
    </location>
</feature>
<reference evidence="6" key="1">
    <citation type="submission" date="2023-07" db="EMBL/GenBank/DDBJ databases">
        <title>draft genome sequence of fig (Ficus carica).</title>
        <authorList>
            <person name="Takahashi T."/>
            <person name="Nishimura K."/>
        </authorList>
    </citation>
    <scope>NUCLEOTIDE SEQUENCE</scope>
</reference>
<accession>A0AA88ALH9</accession>